<evidence type="ECO:0000313" key="1">
    <source>
        <dbReference type="EMBL" id="CCH00960.1"/>
    </source>
</evidence>
<dbReference type="HOGENOM" id="CLU_3168334_0_0_10"/>
<protein>
    <submittedName>
        <fullName evidence="1">Uncharacterized protein</fullName>
    </submittedName>
</protein>
<proteinExistence type="predicted"/>
<dbReference type="Proteomes" id="UP000011058">
    <property type="component" value="Chromosome"/>
</dbReference>
<dbReference type="KEGG" id="fae:FAES_2951"/>
<organism evidence="1 2">
    <name type="scientific">Fibrella aestuarina BUZ 2</name>
    <dbReference type="NCBI Taxonomy" id="1166018"/>
    <lineage>
        <taxon>Bacteria</taxon>
        <taxon>Pseudomonadati</taxon>
        <taxon>Bacteroidota</taxon>
        <taxon>Cytophagia</taxon>
        <taxon>Cytophagales</taxon>
        <taxon>Spirosomataceae</taxon>
        <taxon>Fibrella</taxon>
    </lineage>
</organism>
<accession>I0KA07</accession>
<sequence length="47" mass="5370">MRWLIGISYGQIEPQKYRFQKVNATRLSSIVSGTYLKTKNGQPQSPV</sequence>
<gene>
    <name evidence="1" type="ORF">FAES_2951</name>
</gene>
<dbReference type="EMBL" id="HE796683">
    <property type="protein sequence ID" value="CCH00960.1"/>
    <property type="molecule type" value="Genomic_DNA"/>
</dbReference>
<evidence type="ECO:0000313" key="2">
    <source>
        <dbReference type="Proteomes" id="UP000011058"/>
    </source>
</evidence>
<keyword evidence="2" id="KW-1185">Reference proteome</keyword>
<dbReference type="AlphaFoldDB" id="I0KA07"/>
<reference evidence="1 2" key="1">
    <citation type="journal article" date="2012" name="J. Bacteriol.">
        <title>Genome Sequence of Fibrella aestuarina BUZ 2T, a Filamentous Marine Bacterium.</title>
        <authorList>
            <person name="Filippini M."/>
            <person name="Qi W."/>
            <person name="Blom J."/>
            <person name="Goesmann A."/>
            <person name="Smits T.H."/>
            <person name="Bagheri H.C."/>
        </authorList>
    </citation>
    <scope>NUCLEOTIDE SEQUENCE [LARGE SCALE GENOMIC DNA]</scope>
    <source>
        <strain evidence="2">BUZ 2T</strain>
    </source>
</reference>
<name>I0KA07_9BACT</name>